<reference evidence="5 6" key="1">
    <citation type="submission" date="2017-08" db="EMBL/GenBank/DDBJ databases">
        <title>Infants hospitalized years apart are colonized by the same room-sourced microbial strains.</title>
        <authorList>
            <person name="Brooks B."/>
            <person name="Olm M.R."/>
            <person name="Firek B.A."/>
            <person name="Baker R."/>
            <person name="Thomas B.C."/>
            <person name="Morowitz M.J."/>
            <person name="Banfield J.F."/>
        </authorList>
    </citation>
    <scope>NUCLEOTIDE SEQUENCE [LARGE SCALE GENOMIC DNA]</scope>
    <source>
        <strain evidence="5">S2_018_000_R3_119</strain>
    </source>
</reference>
<dbReference type="PROSITE" id="PS50110">
    <property type="entry name" value="RESPONSE_REGULATORY"/>
    <property type="match status" value="1"/>
</dbReference>
<protein>
    <submittedName>
        <fullName evidence="5">Response regulator</fullName>
    </submittedName>
</protein>
<feature type="domain" description="Response regulatory" evidence="4">
    <location>
        <begin position="2"/>
        <end position="119"/>
    </location>
</feature>
<dbReference type="Proteomes" id="UP000249555">
    <property type="component" value="Unassembled WGS sequence"/>
</dbReference>
<evidence type="ECO:0000259" key="4">
    <source>
        <dbReference type="PROSITE" id="PS50110"/>
    </source>
</evidence>
<dbReference type="GO" id="GO:0000160">
    <property type="term" value="P:phosphorelay signal transduction system"/>
    <property type="evidence" value="ECO:0007669"/>
    <property type="project" value="UniProtKB-KW"/>
</dbReference>
<accession>A0A2W4Z3L5</accession>
<comment type="caution">
    <text evidence="5">The sequence shown here is derived from an EMBL/GenBank/DDBJ whole genome shotgun (WGS) entry which is preliminary data.</text>
</comment>
<dbReference type="InterPro" id="IPR001789">
    <property type="entry name" value="Sig_transdc_resp-reg_receiver"/>
</dbReference>
<dbReference type="Pfam" id="PF00072">
    <property type="entry name" value="Response_reg"/>
    <property type="match status" value="1"/>
</dbReference>
<dbReference type="CDD" id="cd17546">
    <property type="entry name" value="REC_hyHK_CKI1_RcsC-like"/>
    <property type="match status" value="1"/>
</dbReference>
<feature type="modified residue" description="4-aspartylphosphate" evidence="3">
    <location>
        <position position="51"/>
    </location>
</feature>
<dbReference type="EMBL" id="QFMX01000001">
    <property type="protein sequence ID" value="PZO76883.1"/>
    <property type="molecule type" value="Genomic_DNA"/>
</dbReference>
<keyword evidence="1 3" id="KW-0597">Phosphoprotein</keyword>
<evidence type="ECO:0000313" key="6">
    <source>
        <dbReference type="Proteomes" id="UP000249555"/>
    </source>
</evidence>
<keyword evidence="2" id="KW-0902">Two-component regulatory system</keyword>
<evidence type="ECO:0000256" key="3">
    <source>
        <dbReference type="PROSITE-ProRule" id="PRU00169"/>
    </source>
</evidence>
<evidence type="ECO:0000256" key="2">
    <source>
        <dbReference type="ARBA" id="ARBA00023012"/>
    </source>
</evidence>
<dbReference type="PANTHER" id="PTHR45339:SF1">
    <property type="entry name" value="HYBRID SIGNAL TRANSDUCTION HISTIDINE KINASE J"/>
    <property type="match status" value="1"/>
</dbReference>
<sequence length="130" mass="14188">MNVLFIEDDRMNRRVVKDMLDVAGVTMVEAESAERGLEILDEQDFVMVLVDLRMPGMDGITAIEHIRARPDAKAKVPIIVVTADIAPDLRERCMVAGADDVIFKPVAMDALFDAMGAILARDAAGDGMID</sequence>
<dbReference type="InterPro" id="IPR011006">
    <property type="entry name" value="CheY-like_superfamily"/>
</dbReference>
<dbReference type="SUPFAM" id="SSF52172">
    <property type="entry name" value="CheY-like"/>
    <property type="match status" value="1"/>
</dbReference>
<evidence type="ECO:0000256" key="1">
    <source>
        <dbReference type="ARBA" id="ARBA00022553"/>
    </source>
</evidence>
<dbReference type="Gene3D" id="3.40.50.2300">
    <property type="match status" value="1"/>
</dbReference>
<proteinExistence type="predicted"/>
<dbReference type="AlphaFoldDB" id="A0A2W4Z3L5"/>
<dbReference type="PANTHER" id="PTHR45339">
    <property type="entry name" value="HYBRID SIGNAL TRANSDUCTION HISTIDINE KINASE J"/>
    <property type="match status" value="1"/>
</dbReference>
<dbReference type="SMART" id="SM00448">
    <property type="entry name" value="REC"/>
    <property type="match status" value="1"/>
</dbReference>
<organism evidence="5 6">
    <name type="scientific">Sphingomonas taxi</name>
    <dbReference type="NCBI Taxonomy" id="1549858"/>
    <lineage>
        <taxon>Bacteria</taxon>
        <taxon>Pseudomonadati</taxon>
        <taxon>Pseudomonadota</taxon>
        <taxon>Alphaproteobacteria</taxon>
        <taxon>Sphingomonadales</taxon>
        <taxon>Sphingomonadaceae</taxon>
        <taxon>Sphingomonas</taxon>
    </lineage>
</organism>
<evidence type="ECO:0000313" key="5">
    <source>
        <dbReference type="EMBL" id="PZO76883.1"/>
    </source>
</evidence>
<gene>
    <name evidence="5" type="ORF">DI640_00200</name>
</gene>
<name>A0A2W4Z3L5_9SPHN</name>